<evidence type="ECO:0000256" key="1">
    <source>
        <dbReference type="SAM" id="Phobius"/>
    </source>
</evidence>
<evidence type="ECO:0000313" key="2">
    <source>
        <dbReference type="EMBL" id="TZF90010.1"/>
    </source>
</evidence>
<proteinExistence type="predicted"/>
<dbReference type="RefSeq" id="WP_149352643.1">
    <property type="nucleotide sequence ID" value="NZ_VTRV01000057.1"/>
</dbReference>
<feature type="transmembrane region" description="Helical" evidence="1">
    <location>
        <begin position="67"/>
        <end position="98"/>
    </location>
</feature>
<keyword evidence="1" id="KW-0812">Transmembrane</keyword>
<protein>
    <submittedName>
        <fullName evidence="2">Uncharacterized protein</fullName>
    </submittedName>
</protein>
<keyword evidence="3" id="KW-1185">Reference proteome</keyword>
<dbReference type="OrthoDB" id="9154118at2"/>
<comment type="caution">
    <text evidence="2">The sequence shown here is derived from an EMBL/GenBank/DDBJ whole genome shotgun (WGS) entry which is preliminary data.</text>
</comment>
<sequence>MSTVAHHAEQERSRAAHRPIAVGRAGTALSLFMLVTYALAAVAYVLAPQSPFVQALLREFMPGVTSFSWATLALGGVVAIAWGWYVALVAVPLFNYFLARR</sequence>
<name>A0A5D8Z5T1_9GAMM</name>
<reference evidence="2 3" key="1">
    <citation type="submission" date="2019-08" db="EMBL/GenBank/DDBJ databases">
        <title>Draft genome sequence of Lysobacter sp. UKS-15.</title>
        <authorList>
            <person name="Im W.-T."/>
        </authorList>
    </citation>
    <scope>NUCLEOTIDE SEQUENCE [LARGE SCALE GENOMIC DNA]</scope>
    <source>
        <strain evidence="2 3">UKS-15</strain>
    </source>
</reference>
<keyword evidence="1" id="KW-0472">Membrane</keyword>
<feature type="transmembrane region" description="Helical" evidence="1">
    <location>
        <begin position="21"/>
        <end position="47"/>
    </location>
</feature>
<dbReference type="EMBL" id="VTRV01000057">
    <property type="protein sequence ID" value="TZF90010.1"/>
    <property type="molecule type" value="Genomic_DNA"/>
</dbReference>
<accession>A0A5D8Z5T1</accession>
<organism evidence="2 3">
    <name type="scientific">Cognatilysobacter lacus</name>
    <dbReference type="NCBI Taxonomy" id="1643323"/>
    <lineage>
        <taxon>Bacteria</taxon>
        <taxon>Pseudomonadati</taxon>
        <taxon>Pseudomonadota</taxon>
        <taxon>Gammaproteobacteria</taxon>
        <taxon>Lysobacterales</taxon>
        <taxon>Lysobacteraceae</taxon>
        <taxon>Cognatilysobacter</taxon>
    </lineage>
</organism>
<dbReference type="Proteomes" id="UP000323164">
    <property type="component" value="Unassembled WGS sequence"/>
</dbReference>
<evidence type="ECO:0000313" key="3">
    <source>
        <dbReference type="Proteomes" id="UP000323164"/>
    </source>
</evidence>
<gene>
    <name evidence="2" type="ORF">FW784_07015</name>
</gene>
<dbReference type="AlphaFoldDB" id="A0A5D8Z5T1"/>
<keyword evidence="1" id="KW-1133">Transmembrane helix</keyword>